<evidence type="ECO:0000256" key="6">
    <source>
        <dbReference type="ARBA" id="ARBA00048809"/>
    </source>
</evidence>
<comment type="domain">
    <text evidence="7">Subfamily III proteins have a conserved RTxK motif about 40-50 residues from the C-terminus; the threonine may be replaced by serine or cysteine.</text>
</comment>
<keyword evidence="4 7" id="KW-0378">Hydrolase</keyword>
<sequence>MYERYTTDLVGTFGEYTARVRWPTIIQNSIDAVTDETRPNKEAILEGFKGLLDEVDAGTPLRKFTDKEIKAGSLSSKFNEFVENQSWKRAEWLSCEIYLYARLYAIVRLQSGWEDFDVFDVVKRKTFKQSEHGVVELALWQQKLGGKEKIGKLSKEELHLLFIEYLEVSLWGNATDLSLLTDLTLDDIRAIQGEAARAAARKRIIVDHSERAWETLTSSEGKKRVDFVLDNAGFELYADLAFAIFLLDADLADKVVMHAKTTPYMVSDTMVKDFYQLIDDLKSNEFFACDGSDGHDPVAARSSLNYIASRVTAAVVNGKLKVRDHSYWTEPEDFWSIVPGHEVHSDLSNSALVIFKGDLNYRKLTGDRIWPPETPWTEAIGPLATNGLKILSLRTCKADVIAGLEPGVDEALSAEWVKKGNEHGSWWKSSGNWAVICFSDGKGK</sequence>
<dbReference type="GO" id="GO:0097023">
    <property type="term" value="F:fructose 6-phosphate aldolase activity"/>
    <property type="evidence" value="ECO:0007669"/>
    <property type="project" value="RHEA"/>
</dbReference>
<gene>
    <name evidence="9" type="ORF">AW171_hschr42763</name>
</gene>
<reference evidence="9 10" key="1">
    <citation type="submission" date="2016-01" db="EMBL/GenBank/DDBJ databases">
        <title>Genome sequence of the yeast Holleya sinecauda.</title>
        <authorList>
            <person name="Dietrich F.S."/>
        </authorList>
    </citation>
    <scope>NUCLEOTIDE SEQUENCE [LARGE SCALE GENOMIC DNA]</scope>
    <source>
        <strain evidence="9 10">ATCC 58844</strain>
    </source>
</reference>
<organism evidence="9 10">
    <name type="scientific">Eremothecium sinecaudum</name>
    <dbReference type="NCBI Taxonomy" id="45286"/>
    <lineage>
        <taxon>Eukaryota</taxon>
        <taxon>Fungi</taxon>
        <taxon>Dikarya</taxon>
        <taxon>Ascomycota</taxon>
        <taxon>Saccharomycotina</taxon>
        <taxon>Saccharomycetes</taxon>
        <taxon>Saccharomycetales</taxon>
        <taxon>Saccharomycetaceae</taxon>
        <taxon>Eremothecium</taxon>
    </lineage>
</organism>
<keyword evidence="5 7" id="KW-0464">Manganese</keyword>
<proteinExistence type="inferred from homology"/>
<dbReference type="GO" id="GO:0103026">
    <property type="term" value="F:fructose-1-phosphatase activity"/>
    <property type="evidence" value="ECO:0007669"/>
    <property type="project" value="RHEA"/>
</dbReference>
<dbReference type="Proteomes" id="UP000243052">
    <property type="component" value="Chromosome iv"/>
</dbReference>
<dbReference type="AlphaFoldDB" id="A0A0X8HSU8"/>
<evidence type="ECO:0000256" key="4">
    <source>
        <dbReference type="ARBA" id="ARBA00022801"/>
    </source>
</evidence>
<dbReference type="OrthoDB" id="541375at2759"/>
<dbReference type="Pfam" id="PF01937">
    <property type="entry name" value="ARMT1-like_dom"/>
    <property type="match status" value="1"/>
</dbReference>
<feature type="domain" description="Damage-control phosphatase ARMT1-like metal-binding" evidence="8">
    <location>
        <begin position="17"/>
        <end position="411"/>
    </location>
</feature>
<dbReference type="PANTHER" id="PTHR12260:SF6">
    <property type="entry name" value="DAMAGE-CONTROL PHOSPHATASE ARMT1"/>
    <property type="match status" value="1"/>
</dbReference>
<dbReference type="InterPro" id="IPR036075">
    <property type="entry name" value="ARMT-1-like_metal-bd_sf"/>
</dbReference>
<evidence type="ECO:0000256" key="1">
    <source>
        <dbReference type="ARBA" id="ARBA00001326"/>
    </source>
</evidence>
<dbReference type="InterPro" id="IPR039763">
    <property type="entry name" value="ARMT1"/>
</dbReference>
<dbReference type="GO" id="GO:0005634">
    <property type="term" value="C:nucleus"/>
    <property type="evidence" value="ECO:0007669"/>
    <property type="project" value="TreeGrafter"/>
</dbReference>
<dbReference type="InterPro" id="IPR002791">
    <property type="entry name" value="ARMT1-like_metal-bd"/>
</dbReference>
<evidence type="ECO:0000259" key="8">
    <source>
        <dbReference type="Pfam" id="PF01937"/>
    </source>
</evidence>
<dbReference type="Gene3D" id="3.40.50.10880">
    <property type="entry name" value="Uncharacterised protein PF01937, DUF89, domain 3"/>
    <property type="match status" value="1"/>
</dbReference>
<keyword evidence="3 7" id="KW-0479">Metal-binding</keyword>
<dbReference type="STRING" id="45286.A0A0X8HSU8"/>
<comment type="cofactor">
    <cofactor evidence="7">
        <name>Mn(2+)</name>
        <dbReference type="ChEBI" id="CHEBI:29035"/>
    </cofactor>
    <cofactor evidence="7">
        <name>Ni(2+)</name>
        <dbReference type="ChEBI" id="CHEBI:49786"/>
    </cofactor>
</comment>
<evidence type="ECO:0000256" key="5">
    <source>
        <dbReference type="ARBA" id="ARBA00023211"/>
    </source>
</evidence>
<evidence type="ECO:0000256" key="2">
    <source>
        <dbReference type="ARBA" id="ARBA00009519"/>
    </source>
</evidence>
<name>A0A0X8HSU8_9SACH</name>
<evidence type="ECO:0000313" key="10">
    <source>
        <dbReference type="Proteomes" id="UP000243052"/>
    </source>
</evidence>
<dbReference type="GO" id="GO:0006974">
    <property type="term" value="P:DNA damage response"/>
    <property type="evidence" value="ECO:0007669"/>
    <property type="project" value="TreeGrafter"/>
</dbReference>
<dbReference type="GeneID" id="28724110"/>
<comment type="catalytic activity">
    <reaction evidence="1 7">
        <text>beta-D-fructose 1-phosphate + H2O = D-fructose + phosphate</text>
        <dbReference type="Rhea" id="RHEA:35603"/>
        <dbReference type="ChEBI" id="CHEBI:15377"/>
        <dbReference type="ChEBI" id="CHEBI:37721"/>
        <dbReference type="ChEBI" id="CHEBI:43474"/>
        <dbReference type="ChEBI" id="CHEBI:138881"/>
    </reaction>
</comment>
<evidence type="ECO:0000313" key="9">
    <source>
        <dbReference type="EMBL" id="AMD20845.1"/>
    </source>
</evidence>
<dbReference type="EC" id="3.1.3.-" evidence="7"/>
<comment type="similarity">
    <text evidence="2 7">Belongs to the damage-control phosphatase family. Sugar phosphate phosphatase III subfamily.</text>
</comment>
<dbReference type="RefSeq" id="XP_017987841.1">
    <property type="nucleotide sequence ID" value="XM_018132352.1"/>
</dbReference>
<dbReference type="SUPFAM" id="SSF111321">
    <property type="entry name" value="AF1104-like"/>
    <property type="match status" value="1"/>
</dbReference>
<dbReference type="GO" id="GO:0046872">
    <property type="term" value="F:metal ion binding"/>
    <property type="evidence" value="ECO:0007669"/>
    <property type="project" value="UniProtKB-UniRule"/>
</dbReference>
<accession>A0A0X8HSU8</accession>
<dbReference type="PANTHER" id="PTHR12260">
    <property type="entry name" value="DAMAGE-CONTROL PHOSPHATASE ARMT1"/>
    <property type="match status" value="1"/>
</dbReference>
<comment type="function">
    <text evidence="7">Metal-dependent phosphatase that shows phosphatase activity against several substrates, including fructose-1-phosphate and fructose-6-phosphate. Its preference for fructose-1-phosphate, a strong glycating agent that causes DNA damage rather than a canonical yeast metabolite, suggests a damage-control function in hexose phosphate metabolism.</text>
</comment>
<dbReference type="EMBL" id="CP014244">
    <property type="protein sequence ID" value="AMD20845.1"/>
    <property type="molecule type" value="Genomic_DNA"/>
</dbReference>
<dbReference type="Gene3D" id="1.20.930.60">
    <property type="match status" value="1"/>
</dbReference>
<protein>
    <recommendedName>
        <fullName evidence="7">Sugar phosphate phosphatase</fullName>
        <ecNumber evidence="7">3.1.3.-</ecNumber>
    </recommendedName>
</protein>
<comment type="catalytic activity">
    <reaction evidence="6 7">
        <text>beta-D-fructose 6-phosphate = dihydroxyacetone + D-glyceraldehyde 3-phosphate</text>
        <dbReference type="Rhea" id="RHEA:28002"/>
        <dbReference type="ChEBI" id="CHEBI:16016"/>
        <dbReference type="ChEBI" id="CHEBI:57634"/>
        <dbReference type="ChEBI" id="CHEBI:59776"/>
    </reaction>
</comment>
<evidence type="ECO:0000256" key="7">
    <source>
        <dbReference type="RuleBase" id="RU367030"/>
    </source>
</evidence>
<evidence type="ECO:0000256" key="3">
    <source>
        <dbReference type="ARBA" id="ARBA00022723"/>
    </source>
</evidence>
<keyword evidence="10" id="KW-1185">Reference proteome</keyword>